<reference evidence="3" key="1">
    <citation type="journal article" date="2014" name="Int. J. Syst. Evol. Microbiol.">
        <title>Complete genome sequence of Corynebacterium casei LMG S-19264T (=DSM 44701T), isolated from a smear-ripened cheese.</title>
        <authorList>
            <consortium name="US DOE Joint Genome Institute (JGI-PGF)"/>
            <person name="Walter F."/>
            <person name="Albersmeier A."/>
            <person name="Kalinowski J."/>
            <person name="Ruckert C."/>
        </authorList>
    </citation>
    <scope>NUCLEOTIDE SEQUENCE</scope>
    <source>
        <strain evidence="3">CGMCC 4.7403</strain>
    </source>
</reference>
<keyword evidence="4" id="KW-1185">Reference proteome</keyword>
<feature type="transmembrane region" description="Helical" evidence="2">
    <location>
        <begin position="423"/>
        <end position="442"/>
    </location>
</feature>
<feature type="transmembrane region" description="Helical" evidence="2">
    <location>
        <begin position="374"/>
        <end position="396"/>
    </location>
</feature>
<organism evidence="3 4">
    <name type="scientific">Streptomyces capitiformicae</name>
    <dbReference type="NCBI Taxonomy" id="2014920"/>
    <lineage>
        <taxon>Bacteria</taxon>
        <taxon>Bacillati</taxon>
        <taxon>Actinomycetota</taxon>
        <taxon>Actinomycetes</taxon>
        <taxon>Kitasatosporales</taxon>
        <taxon>Streptomycetaceae</taxon>
        <taxon>Streptomyces</taxon>
    </lineage>
</organism>
<comment type="caution">
    <text evidence="3">The sequence shown here is derived from an EMBL/GenBank/DDBJ whole genome shotgun (WGS) entry which is preliminary data.</text>
</comment>
<reference evidence="3" key="2">
    <citation type="submission" date="2020-09" db="EMBL/GenBank/DDBJ databases">
        <authorList>
            <person name="Sun Q."/>
            <person name="Zhou Y."/>
        </authorList>
    </citation>
    <scope>NUCLEOTIDE SEQUENCE</scope>
    <source>
        <strain evidence="3">CGMCC 4.7403</strain>
    </source>
</reference>
<feature type="transmembrane region" description="Helical" evidence="2">
    <location>
        <begin position="78"/>
        <end position="98"/>
    </location>
</feature>
<feature type="transmembrane region" description="Helical" evidence="2">
    <location>
        <begin position="295"/>
        <end position="323"/>
    </location>
</feature>
<dbReference type="AlphaFoldDB" id="A0A919GLP1"/>
<feature type="transmembrane region" description="Helical" evidence="2">
    <location>
        <begin position="45"/>
        <end position="66"/>
    </location>
</feature>
<evidence type="ECO:0000256" key="1">
    <source>
        <dbReference type="SAM" id="MobiDB-lite"/>
    </source>
</evidence>
<feature type="transmembrane region" description="Helical" evidence="2">
    <location>
        <begin position="119"/>
        <end position="143"/>
    </location>
</feature>
<gene>
    <name evidence="3" type="ORF">GCM10017771_26010</name>
</gene>
<dbReference type="Proteomes" id="UP000603227">
    <property type="component" value="Unassembled WGS sequence"/>
</dbReference>
<evidence type="ECO:0000313" key="3">
    <source>
        <dbReference type="EMBL" id="GHH86932.1"/>
    </source>
</evidence>
<keyword evidence="2" id="KW-1133">Transmembrane helix</keyword>
<feature type="region of interest" description="Disordered" evidence="1">
    <location>
        <begin position="224"/>
        <end position="245"/>
    </location>
</feature>
<evidence type="ECO:0000256" key="2">
    <source>
        <dbReference type="SAM" id="Phobius"/>
    </source>
</evidence>
<feature type="compositionally biased region" description="Acidic residues" evidence="1">
    <location>
        <begin position="231"/>
        <end position="240"/>
    </location>
</feature>
<proteinExistence type="predicted"/>
<sequence>MREDRPPALRRRRGRPGRRRGRRQGRVLALRLARRAHPIVQIRRLLVTAASGGTGFLLLCALGHALSHPHAPAGSTLRLLWCAAPAAATVYFAVTVARTDPGTRPRPGLSAIGLGPGRLMAVSAVTTALSTTLGSLLALLFFLHLRGDLTGMPFDGAAADVLAAGQPLPLPAALTLLSLVPVVASVTTALVLRPKGTRSPRPAGLRTRFMAYDTFDIRRRAASPAGASRYEEDELPDEEPPVPAVAPAPRPAPGGLPWGIAVLAVGLAVETYAGQSDPGSGLTLPGGFADSPAGVLAGWLLTALGLILAAPGLTHLCGWLLQAVEPGALRLLAGRILQAEARRIGRPLGVVCAVASGAYAMVSLSSGARPTVGPLTLLGALVVAGCTVLTLATAAVEARRAHADTTAALLRLGAPSTLPRRAALLRASALLAVFGPLTWTVAELAALPMAA</sequence>
<feature type="compositionally biased region" description="Basic residues" evidence="1">
    <location>
        <begin position="8"/>
        <end position="24"/>
    </location>
</feature>
<feature type="transmembrane region" description="Helical" evidence="2">
    <location>
        <begin position="172"/>
        <end position="192"/>
    </location>
</feature>
<protein>
    <submittedName>
        <fullName evidence="3">Uncharacterized protein</fullName>
    </submittedName>
</protein>
<feature type="transmembrane region" description="Helical" evidence="2">
    <location>
        <begin position="256"/>
        <end position="275"/>
    </location>
</feature>
<feature type="region of interest" description="Disordered" evidence="1">
    <location>
        <begin position="1"/>
        <end position="24"/>
    </location>
</feature>
<keyword evidence="2" id="KW-0812">Transmembrane</keyword>
<keyword evidence="2" id="KW-0472">Membrane</keyword>
<dbReference type="EMBL" id="BNAT01000007">
    <property type="protein sequence ID" value="GHH86932.1"/>
    <property type="molecule type" value="Genomic_DNA"/>
</dbReference>
<name>A0A919GLP1_9ACTN</name>
<accession>A0A919GLP1</accession>
<evidence type="ECO:0000313" key="4">
    <source>
        <dbReference type="Proteomes" id="UP000603227"/>
    </source>
</evidence>
<feature type="transmembrane region" description="Helical" evidence="2">
    <location>
        <begin position="344"/>
        <end position="362"/>
    </location>
</feature>